<evidence type="ECO:0000313" key="4">
    <source>
        <dbReference type="EMBL" id="TKX25409.1"/>
    </source>
</evidence>
<feature type="compositionally biased region" description="Basic and acidic residues" evidence="1">
    <location>
        <begin position="856"/>
        <end position="866"/>
    </location>
</feature>
<accession>A0A4U7B3J1</accession>
<evidence type="ECO:0000259" key="3">
    <source>
        <dbReference type="SMART" id="SM00736"/>
    </source>
</evidence>
<evidence type="ECO:0000256" key="2">
    <source>
        <dbReference type="SAM" id="Phobius"/>
    </source>
</evidence>
<feature type="compositionally biased region" description="Polar residues" evidence="1">
    <location>
        <begin position="645"/>
        <end position="660"/>
    </location>
</feature>
<dbReference type="EMBL" id="PTQR01000028">
    <property type="protein sequence ID" value="TKX25409.1"/>
    <property type="molecule type" value="Genomic_DNA"/>
</dbReference>
<feature type="compositionally biased region" description="Basic and acidic residues" evidence="1">
    <location>
        <begin position="783"/>
        <end position="796"/>
    </location>
</feature>
<dbReference type="Gene3D" id="2.60.40.10">
    <property type="entry name" value="Immunoglobulins"/>
    <property type="match status" value="3"/>
</dbReference>
<comment type="caution">
    <text evidence="4">The sequence shown here is derived from an EMBL/GenBank/DDBJ whole genome shotgun (WGS) entry which is preliminary data.</text>
</comment>
<feature type="compositionally biased region" description="Basic and acidic residues" evidence="1">
    <location>
        <begin position="702"/>
        <end position="712"/>
    </location>
</feature>
<feature type="compositionally biased region" description="Polar residues" evidence="1">
    <location>
        <begin position="720"/>
        <end position="732"/>
    </location>
</feature>
<feature type="region of interest" description="Disordered" evidence="1">
    <location>
        <begin position="495"/>
        <end position="558"/>
    </location>
</feature>
<dbReference type="AlphaFoldDB" id="A0A4U7B3J1"/>
<dbReference type="InterPro" id="IPR013783">
    <property type="entry name" value="Ig-like_fold"/>
</dbReference>
<feature type="domain" description="Dystroglycan-type cadherin-like" evidence="3">
    <location>
        <begin position="130"/>
        <end position="225"/>
    </location>
</feature>
<feature type="compositionally biased region" description="Basic and acidic residues" evidence="1">
    <location>
        <begin position="733"/>
        <end position="744"/>
    </location>
</feature>
<feature type="region of interest" description="Disordered" evidence="1">
    <location>
        <begin position="583"/>
        <end position="663"/>
    </location>
</feature>
<protein>
    <submittedName>
        <fullName evidence="4">Putative Ig domain-containing protein</fullName>
    </submittedName>
</protein>
<dbReference type="SUPFAM" id="SSF49313">
    <property type="entry name" value="Cadherin-like"/>
    <property type="match status" value="3"/>
</dbReference>
<feature type="region of interest" description="Disordered" evidence="1">
    <location>
        <begin position="702"/>
        <end position="825"/>
    </location>
</feature>
<evidence type="ECO:0000313" key="5">
    <source>
        <dbReference type="Proteomes" id="UP000308133"/>
    </source>
</evidence>
<organism evidence="4 5">
    <name type="scientific">Elsinoe australis</name>
    <dbReference type="NCBI Taxonomy" id="40998"/>
    <lineage>
        <taxon>Eukaryota</taxon>
        <taxon>Fungi</taxon>
        <taxon>Dikarya</taxon>
        <taxon>Ascomycota</taxon>
        <taxon>Pezizomycotina</taxon>
        <taxon>Dothideomycetes</taxon>
        <taxon>Dothideomycetidae</taxon>
        <taxon>Myriangiales</taxon>
        <taxon>Elsinoaceae</taxon>
        <taxon>Elsinoe</taxon>
    </lineage>
</organism>
<sequence>MRLVILGYIACAAAVPQIAFPFNAQVPPAARISEPYRFQFAAATFGGSSSIGYDLVNPPAWLRLDDQRTLTGTPSTGDQGTQTFGIRASDATGSTTLDCTLVVTEGEGPRVSEDASGQLSKFGRLSSPGTLAIYPSDAFALQFDQQTFQQGRASIRAYYAVLADRTPLPAWIGFNPAALSFFGVAPAIGDESQTYTITIIASDVVGFSGAETTFTLRISRRQLVFSPQRQEYTIDDDVNIDLSGQLYLDTAVIPHSQIIISTLSAPGWLKLNSQTLIVSGQPPDDFTYQEASVNVQDAFGNLAQKTLVLKKQGVNTTNIPRDGPDFPDVRILNVTIRAGQNIDYALPEELVRSLDFRATVTFNPPQEWLSYDEDEGRLRGTVPDQVSPTDVRVVITLTTSSQKSAVRTFFVNIEGAEEGPSPTPTSTGPGMIGEDTSSRNGPGPYRLSGRQVAGIAVGLLAAVVLLAILITIWCQRRRKRRSSIDKSNISRPMIERRDTFQLSSHTEIAIEPVPPITPRPEDQPPQIHLDVPDSPMRTSPFKKSRMSTASSLGEGEHAILSDNNIPVLGQSRRHGQHDSYTAAKQLSFPRPPSRSDTKRTTLQFLPNRHSRPLTATGPDLKSQNGSFLPSQSALDSHLASPPPSSTDIPSLPRASTSRPNSVLHRPLSQLASFNRRSVRLVAPSSSRFSGFSRASTITNRELDRRPIGDKRASFIKNRKSSGVPSPYFTSANRDQRVLQHEHQRQGSSFGGSGMSPYGHGVGKRKTYSESSSLEPPARNPARLNREPRVLSVERPRIPGAMTPSDDGSNWSTLSGSEDEEAGEEKRFMEEAALPRQQRAWVLPGEASPTPPPSVVVRDRSREELRRKWQQKLGRNSTGEVASSSPLARGGQGYEVIEPSIREPLRLISNDSFSRDMGGAGKGKEAEGESLVLKRVRERESGSSPAFI</sequence>
<dbReference type="Pfam" id="PF05345">
    <property type="entry name" value="He_PIG"/>
    <property type="match status" value="3"/>
</dbReference>
<feature type="region of interest" description="Disordered" evidence="1">
    <location>
        <begin position="841"/>
        <end position="895"/>
    </location>
</feature>
<keyword evidence="2" id="KW-0472">Membrane</keyword>
<feature type="compositionally biased region" description="Polar residues" evidence="1">
    <location>
        <begin position="872"/>
        <end position="885"/>
    </location>
</feature>
<feature type="compositionally biased region" description="Polar residues" evidence="1">
    <location>
        <begin position="805"/>
        <end position="815"/>
    </location>
</feature>
<keyword evidence="2" id="KW-1133">Transmembrane helix</keyword>
<dbReference type="GO" id="GO:0005509">
    <property type="term" value="F:calcium ion binding"/>
    <property type="evidence" value="ECO:0007669"/>
    <property type="project" value="InterPro"/>
</dbReference>
<feature type="compositionally biased region" description="Polar residues" evidence="1">
    <location>
        <begin position="621"/>
        <end position="634"/>
    </location>
</feature>
<evidence type="ECO:0000256" key="1">
    <source>
        <dbReference type="SAM" id="MobiDB-lite"/>
    </source>
</evidence>
<feature type="region of interest" description="Disordered" evidence="1">
    <location>
        <begin position="415"/>
        <end position="445"/>
    </location>
</feature>
<proteinExistence type="predicted"/>
<dbReference type="Proteomes" id="UP000308133">
    <property type="component" value="Unassembled WGS sequence"/>
</dbReference>
<reference evidence="4 5" key="1">
    <citation type="submission" date="2018-02" db="EMBL/GenBank/DDBJ databases">
        <title>Draft genome sequences of Elsinoe sp., causing black scab on jojoba.</title>
        <authorList>
            <person name="Stodart B."/>
            <person name="Jeffress S."/>
            <person name="Ash G."/>
            <person name="Arun Chinnappa K."/>
        </authorList>
    </citation>
    <scope>NUCLEOTIDE SEQUENCE [LARGE SCALE GENOMIC DNA]</scope>
    <source>
        <strain evidence="4 5">Hillstone_2</strain>
    </source>
</reference>
<feature type="region of interest" description="Disordered" evidence="1">
    <location>
        <begin position="907"/>
        <end position="929"/>
    </location>
</feature>
<dbReference type="SMART" id="SM00736">
    <property type="entry name" value="CADG"/>
    <property type="match status" value="2"/>
</dbReference>
<keyword evidence="2" id="KW-0812">Transmembrane</keyword>
<feature type="transmembrane region" description="Helical" evidence="2">
    <location>
        <begin position="452"/>
        <end position="474"/>
    </location>
</feature>
<gene>
    <name evidence="4" type="ORF">C1H76_2057</name>
</gene>
<dbReference type="InterPro" id="IPR006644">
    <property type="entry name" value="Cadg"/>
</dbReference>
<dbReference type="InterPro" id="IPR015919">
    <property type="entry name" value="Cadherin-like_sf"/>
</dbReference>
<feature type="domain" description="Dystroglycan-type cadherin-like" evidence="3">
    <location>
        <begin position="27"/>
        <end position="110"/>
    </location>
</feature>
<dbReference type="GO" id="GO:0016020">
    <property type="term" value="C:membrane"/>
    <property type="evidence" value="ECO:0007669"/>
    <property type="project" value="InterPro"/>
</dbReference>
<name>A0A4U7B3J1_9PEZI</name>